<dbReference type="GO" id="GO:0016020">
    <property type="term" value="C:membrane"/>
    <property type="evidence" value="ECO:0007669"/>
    <property type="project" value="TreeGrafter"/>
</dbReference>
<keyword evidence="1" id="KW-0812">Transmembrane</keyword>
<dbReference type="Pfam" id="PF01757">
    <property type="entry name" value="Acyl_transf_3"/>
    <property type="match status" value="1"/>
</dbReference>
<dbReference type="InterPro" id="IPR043968">
    <property type="entry name" value="SGNH"/>
</dbReference>
<proteinExistence type="predicted"/>
<dbReference type="PANTHER" id="PTHR23028:SF53">
    <property type="entry name" value="ACYL_TRANSF_3 DOMAIN-CONTAINING PROTEIN"/>
    <property type="match status" value="1"/>
</dbReference>
<sequence>MTRTSDLSRPIRAAAPKRPVPTLRPHRRDIQGLRGLAVTLVVLGHAGLSWLAGGYVGVDVFFVISGFVITSGLLREAERNGSASLRRFYAARALRILPAASLVCVCTLVGCRLFASKIRYEEFLHDALAGGLYVMNVDLAVSGTDYLQEGGAPSPFQHLWSLSVEEQFYLLWPALLLVTWKAVRRPWLRVLPPAVLCLVSYVLSVRTTAVSPSWAYFGPHTRLWELGAGGLLALCAAAPARLPRSVAAAGSWLGLSAILASALVYDADTPFPGHAAGLPVLGALLVIAGGCRPSPSGASRLLGLRPATWVGDVSYGWYLWHWPLLVLVPAALNRTATLPLSLQVSAVALLPAWASLRLVENPVRFRTSLRDRPGAALGLGLGLTSGVVCFCLVAASFPPTISSGVRSPALAESLAAARDPGDRLARLVSTAGNRLPANLSPALPDVKKQRSAVYRDGCHVGYGATRSPDCVYGDPASREVVVLFGDSHAAQWFPALDRVSRDNGWKLVSLTKASCKTADITTRSGGSAYTSCDTWREEALRRITELRPMLVVAASSEAAEPVHRMSDPSREWTRGYERVYRRLARDAGAVAVLLDSPWPKGDAVECAARHPMRLGECEADQRDAIRSPTLRKAGETAARRAGAEVVDPRPWLCPPRGGCPTVVADTFVYRDDSHVAESYARALAPVVREAFRKLGLA</sequence>
<dbReference type="Pfam" id="PF19040">
    <property type="entry name" value="SGNH"/>
    <property type="match status" value="1"/>
</dbReference>
<name>A0AAX3ZB90_STRRO</name>
<feature type="transmembrane region" description="Helical" evidence="1">
    <location>
        <begin position="33"/>
        <end position="52"/>
    </location>
</feature>
<dbReference type="GO" id="GO:0016747">
    <property type="term" value="F:acyltransferase activity, transferring groups other than amino-acyl groups"/>
    <property type="evidence" value="ECO:0007669"/>
    <property type="project" value="InterPro"/>
</dbReference>
<dbReference type="InterPro" id="IPR002656">
    <property type="entry name" value="Acyl_transf_3_dom"/>
</dbReference>
<evidence type="ECO:0000313" key="5">
    <source>
        <dbReference type="Proteomes" id="UP001231701"/>
    </source>
</evidence>
<dbReference type="InterPro" id="IPR050879">
    <property type="entry name" value="Acyltransferase_3"/>
</dbReference>
<dbReference type="EC" id="2.3.1.-" evidence="4"/>
<reference evidence="4" key="1">
    <citation type="submission" date="2023-03" db="EMBL/GenBank/DDBJ databases">
        <title>Borrelidin-producing and root-colonizing Streptomyces rochei is a potent biopesticide for soil-borne oomycete-caused plant diseases.</title>
        <authorList>
            <person name="Zhou D."/>
            <person name="Wang X."/>
            <person name="Navarro-Munoz J.C."/>
            <person name="Li W."/>
            <person name="Li J."/>
            <person name="Jiu M."/>
            <person name="Deng S."/>
            <person name="Ye Y."/>
            <person name="Daly P."/>
            <person name="Wei L."/>
        </authorList>
    </citation>
    <scope>NUCLEOTIDE SEQUENCE</scope>
    <source>
        <strain evidence="4">JK1</strain>
    </source>
</reference>
<gene>
    <name evidence="4" type="ORF">P7W03_02575</name>
</gene>
<evidence type="ECO:0000313" key="4">
    <source>
        <dbReference type="EMBL" id="WMC84506.1"/>
    </source>
</evidence>
<dbReference type="EMBL" id="CP121271">
    <property type="protein sequence ID" value="WMC84506.1"/>
    <property type="molecule type" value="Genomic_DNA"/>
</dbReference>
<organism evidence="4 5">
    <name type="scientific">Streptomyces rochei</name>
    <name type="common">Streptomyces parvullus</name>
    <dbReference type="NCBI Taxonomy" id="1928"/>
    <lineage>
        <taxon>Bacteria</taxon>
        <taxon>Bacillati</taxon>
        <taxon>Actinomycetota</taxon>
        <taxon>Actinomycetes</taxon>
        <taxon>Kitasatosporales</taxon>
        <taxon>Streptomycetaceae</taxon>
        <taxon>Streptomyces</taxon>
        <taxon>Streptomyces rochei group</taxon>
    </lineage>
</organism>
<dbReference type="Proteomes" id="UP001231701">
    <property type="component" value="Chromosome"/>
</dbReference>
<evidence type="ECO:0000259" key="3">
    <source>
        <dbReference type="Pfam" id="PF19040"/>
    </source>
</evidence>
<accession>A0AAX3ZB90</accession>
<dbReference type="RefSeq" id="WP_306691535.1">
    <property type="nucleotide sequence ID" value="NZ_CP121271.1"/>
</dbReference>
<feature type="transmembrane region" description="Helical" evidence="1">
    <location>
        <begin position="58"/>
        <end position="75"/>
    </location>
</feature>
<dbReference type="GeneID" id="90940873"/>
<keyword evidence="4" id="KW-0808">Transferase</keyword>
<protein>
    <submittedName>
        <fullName evidence="4">Acyltransferase family protein</fullName>
        <ecNumber evidence="4">2.3.1.-</ecNumber>
    </submittedName>
</protein>
<dbReference type="GO" id="GO:0009103">
    <property type="term" value="P:lipopolysaccharide biosynthetic process"/>
    <property type="evidence" value="ECO:0007669"/>
    <property type="project" value="TreeGrafter"/>
</dbReference>
<keyword evidence="4" id="KW-0012">Acyltransferase</keyword>
<feature type="domain" description="SGNH" evidence="3">
    <location>
        <begin position="458"/>
        <end position="688"/>
    </location>
</feature>
<keyword evidence="1" id="KW-1133">Transmembrane helix</keyword>
<feature type="domain" description="Acyltransferase 3" evidence="2">
    <location>
        <begin position="29"/>
        <end position="353"/>
    </location>
</feature>
<dbReference type="AlphaFoldDB" id="A0AAX3ZB90"/>
<evidence type="ECO:0000259" key="2">
    <source>
        <dbReference type="Pfam" id="PF01757"/>
    </source>
</evidence>
<keyword evidence="1" id="KW-0472">Membrane</keyword>
<evidence type="ECO:0000256" key="1">
    <source>
        <dbReference type="SAM" id="Phobius"/>
    </source>
</evidence>
<feature type="transmembrane region" description="Helical" evidence="1">
    <location>
        <begin position="96"/>
        <end position="115"/>
    </location>
</feature>
<dbReference type="PANTHER" id="PTHR23028">
    <property type="entry name" value="ACETYLTRANSFERASE"/>
    <property type="match status" value="1"/>
</dbReference>